<dbReference type="InterPro" id="IPR001638">
    <property type="entry name" value="Solute-binding_3/MltF_N"/>
</dbReference>
<dbReference type="PANTHER" id="PTHR30024">
    <property type="entry name" value="ALIPHATIC SULFONATES-BINDING PROTEIN-RELATED"/>
    <property type="match status" value="1"/>
</dbReference>
<dbReference type="SUPFAM" id="SSF53850">
    <property type="entry name" value="Periplasmic binding protein-like II"/>
    <property type="match status" value="1"/>
</dbReference>
<dbReference type="EMBL" id="BSTI01000015">
    <property type="protein sequence ID" value="GLY69134.1"/>
    <property type="molecule type" value="Genomic_DNA"/>
</dbReference>
<dbReference type="Proteomes" id="UP001165136">
    <property type="component" value="Unassembled WGS sequence"/>
</dbReference>
<sequence>MTMNASAATTRRAFVRLALGAAVAGPLAASAGCSVLNGSSGSNSSGAPSAAGLEKNKITVGVLSSQGSAPSKLAEKSGYFTREGLEVTLKPLAAGPQAFAPLQNGEMDFAVVNYVSFFQAVAQNTLDAKIVVDGNTANENSVVLVAKRDSGIVSARDLIGKKIGIQQAGSIAELLVRATLKDNDVPPDSPHYLPIKFPDIPAAIVSGQLDAGVEVEPFLTRAEQKEGLVPVLKIVAGSTANMPQTGYIAMTKFIDANPKTVAAFQRAMIPAQTDAADRAKLSDVLADLTGVDQATAALLNIDTYPTSLNATQLQRVITLMQAYGGLEAQLDATKLTVPTPQA</sequence>
<gene>
    <name evidence="6" type="primary">ssuA</name>
    <name evidence="6" type="ORF">Atai01_57530</name>
</gene>
<reference evidence="6" key="1">
    <citation type="submission" date="2023-03" db="EMBL/GenBank/DDBJ databases">
        <title>Amycolatopsis taiwanensis NBRC 103393.</title>
        <authorList>
            <person name="Ichikawa N."/>
            <person name="Sato H."/>
            <person name="Tonouchi N."/>
        </authorList>
    </citation>
    <scope>NUCLEOTIDE SEQUENCE</scope>
    <source>
        <strain evidence="6">NBRC 103393</strain>
    </source>
</reference>
<comment type="caution">
    <text evidence="6">The sequence shown here is derived from an EMBL/GenBank/DDBJ whole genome shotgun (WGS) entry which is preliminary data.</text>
</comment>
<keyword evidence="3 4" id="KW-0732">Signal</keyword>
<organism evidence="6 7">
    <name type="scientific">Amycolatopsis taiwanensis</name>
    <dbReference type="NCBI Taxonomy" id="342230"/>
    <lineage>
        <taxon>Bacteria</taxon>
        <taxon>Bacillati</taxon>
        <taxon>Actinomycetota</taxon>
        <taxon>Actinomycetes</taxon>
        <taxon>Pseudonocardiales</taxon>
        <taxon>Pseudonocardiaceae</taxon>
        <taxon>Amycolatopsis</taxon>
    </lineage>
</organism>
<accession>A0A9W6R4U2</accession>
<name>A0A9W6R4U2_9PSEU</name>
<feature type="signal peptide" evidence="4">
    <location>
        <begin position="1"/>
        <end position="31"/>
    </location>
</feature>
<keyword evidence="7" id="KW-1185">Reference proteome</keyword>
<evidence type="ECO:0000313" key="6">
    <source>
        <dbReference type="EMBL" id="GLY69134.1"/>
    </source>
</evidence>
<dbReference type="Gene3D" id="3.40.190.10">
    <property type="entry name" value="Periplasmic binding protein-like II"/>
    <property type="match status" value="2"/>
</dbReference>
<dbReference type="InterPro" id="IPR006311">
    <property type="entry name" value="TAT_signal"/>
</dbReference>
<evidence type="ECO:0000313" key="7">
    <source>
        <dbReference type="Proteomes" id="UP001165136"/>
    </source>
</evidence>
<protein>
    <submittedName>
        <fullName evidence="6">Sulfonate ABC transporter substrate-binding protein</fullName>
    </submittedName>
</protein>
<evidence type="ECO:0000256" key="2">
    <source>
        <dbReference type="ARBA" id="ARBA00010742"/>
    </source>
</evidence>
<feature type="chain" id="PRO_5040836045" evidence="4">
    <location>
        <begin position="32"/>
        <end position="342"/>
    </location>
</feature>
<dbReference type="PANTHER" id="PTHR30024:SF47">
    <property type="entry name" value="TAURINE-BINDING PERIPLASMIC PROTEIN"/>
    <property type="match status" value="1"/>
</dbReference>
<comment type="subcellular location">
    <subcellularLocation>
        <location evidence="1">Periplasm</location>
    </subcellularLocation>
</comment>
<evidence type="ECO:0000256" key="4">
    <source>
        <dbReference type="SAM" id="SignalP"/>
    </source>
</evidence>
<proteinExistence type="inferred from homology"/>
<dbReference type="SMART" id="SM00062">
    <property type="entry name" value="PBPb"/>
    <property type="match status" value="1"/>
</dbReference>
<evidence type="ECO:0000256" key="1">
    <source>
        <dbReference type="ARBA" id="ARBA00004418"/>
    </source>
</evidence>
<comment type="similarity">
    <text evidence="2">Belongs to the bacterial solute-binding protein SsuA/TauA family.</text>
</comment>
<dbReference type="Pfam" id="PF09084">
    <property type="entry name" value="NMT1"/>
    <property type="match status" value="1"/>
</dbReference>
<dbReference type="InterPro" id="IPR015168">
    <property type="entry name" value="SsuA/THI5"/>
</dbReference>
<dbReference type="GO" id="GO:0042597">
    <property type="term" value="C:periplasmic space"/>
    <property type="evidence" value="ECO:0007669"/>
    <property type="project" value="UniProtKB-SubCell"/>
</dbReference>
<dbReference type="PROSITE" id="PS51318">
    <property type="entry name" value="TAT"/>
    <property type="match status" value="1"/>
</dbReference>
<feature type="domain" description="Solute-binding protein family 3/N-terminal" evidence="5">
    <location>
        <begin position="57"/>
        <end position="283"/>
    </location>
</feature>
<dbReference type="RefSeq" id="WP_285488829.1">
    <property type="nucleotide sequence ID" value="NZ_BSTI01000015.1"/>
</dbReference>
<evidence type="ECO:0000259" key="5">
    <source>
        <dbReference type="SMART" id="SM00062"/>
    </source>
</evidence>
<dbReference type="AlphaFoldDB" id="A0A9W6R4U2"/>
<dbReference type="GO" id="GO:0042918">
    <property type="term" value="P:alkanesulfonate transmembrane transport"/>
    <property type="evidence" value="ECO:0007669"/>
    <property type="project" value="TreeGrafter"/>
</dbReference>
<evidence type="ECO:0000256" key="3">
    <source>
        <dbReference type="ARBA" id="ARBA00022729"/>
    </source>
</evidence>